<gene>
    <name evidence="2" type="ORF">ACFYU5_03500</name>
</gene>
<organism evidence="2 3">
    <name type="scientific">Nocardia aobensis</name>
    <dbReference type="NCBI Taxonomy" id="257277"/>
    <lineage>
        <taxon>Bacteria</taxon>
        <taxon>Bacillati</taxon>
        <taxon>Actinomycetota</taxon>
        <taxon>Actinomycetes</taxon>
        <taxon>Mycobacteriales</taxon>
        <taxon>Nocardiaceae</taxon>
        <taxon>Nocardia</taxon>
    </lineage>
</organism>
<evidence type="ECO:0000256" key="1">
    <source>
        <dbReference type="SAM" id="Coils"/>
    </source>
</evidence>
<feature type="coiled-coil region" evidence="1">
    <location>
        <begin position="320"/>
        <end position="347"/>
    </location>
</feature>
<reference evidence="2 3" key="1">
    <citation type="submission" date="2024-10" db="EMBL/GenBank/DDBJ databases">
        <title>The Natural Products Discovery Center: Release of the First 8490 Sequenced Strains for Exploring Actinobacteria Biosynthetic Diversity.</title>
        <authorList>
            <person name="Kalkreuter E."/>
            <person name="Kautsar S.A."/>
            <person name="Yang D."/>
            <person name="Bader C.D."/>
            <person name="Teijaro C.N."/>
            <person name="Fluegel L."/>
            <person name="Davis C.M."/>
            <person name="Simpson J.R."/>
            <person name="Lauterbach L."/>
            <person name="Steele A.D."/>
            <person name="Gui C."/>
            <person name="Meng S."/>
            <person name="Li G."/>
            <person name="Viehrig K."/>
            <person name="Ye F."/>
            <person name="Su P."/>
            <person name="Kiefer A.F."/>
            <person name="Nichols A."/>
            <person name="Cepeda A.J."/>
            <person name="Yan W."/>
            <person name="Fan B."/>
            <person name="Jiang Y."/>
            <person name="Adhikari A."/>
            <person name="Zheng C.-J."/>
            <person name="Schuster L."/>
            <person name="Cowan T.M."/>
            <person name="Smanski M.J."/>
            <person name="Chevrette M.G."/>
            <person name="De Carvalho L.P.S."/>
            <person name="Shen B."/>
        </authorList>
    </citation>
    <scope>NUCLEOTIDE SEQUENCE [LARGE SCALE GENOMIC DNA]</scope>
    <source>
        <strain evidence="2 3">NPDC004119</strain>
    </source>
</reference>
<proteinExistence type="predicted"/>
<keyword evidence="3" id="KW-1185">Reference proteome</keyword>
<evidence type="ECO:0000313" key="2">
    <source>
        <dbReference type="EMBL" id="MFF0495449.1"/>
    </source>
</evidence>
<evidence type="ECO:0000313" key="3">
    <source>
        <dbReference type="Proteomes" id="UP001601442"/>
    </source>
</evidence>
<dbReference type="RefSeq" id="WP_387389480.1">
    <property type="nucleotide sequence ID" value="NZ_JBIAMT010000001.1"/>
</dbReference>
<name>A0ABW6NW84_9NOCA</name>
<sequence>MSLVYRALWRDDRPDLCPRSLEDLRRWIESKFGDQIQVLNSGAAEARVHAHGDEILVDILVEPAVAEDNSLSVLRAGVAEMRADGSRWQTTLRVWQGPGTEEGHVWVDVSVVGDDINLQTLAPAAPRLVRSMLSAAVNPRLGPLPLWPTVMPFSGETGGERLAELVSHFDRTVPVVVFARDDARFKHFGRPGYTFDSLVSRVADKVAGVANVAVVDKPGATAFTNALGDSHGVWDGAFRVYLANLDPAAPDDAWRHRYVTADRYMGRSSTAADLVARMLSTISPTRRPPDSFKFAKRLLDETRTGKKDFDEFISYVDSEIARQAKDIIDLRQRVSELEAERLGFEDDQSTLLDELDLATHRELELHRRCQHYEALLHSAGIQDDSLPHTLAQPVIPLDAANPTRAVEQARKYLSDRLVIPDEALVDLDKLDFSVNSGSWGRTAWRGLRALHAYACALATDESTSSFWNWCKDSGHPLVWPASKKRMAMSESETVRSGKKKLRPQRVLPVSTEVDRTGRIFMEAHLKVAEGGGNLAPRIYFHVDTALAKVHVGYFGPHYNMKNTKS</sequence>
<dbReference type="Proteomes" id="UP001601442">
    <property type="component" value="Unassembled WGS sequence"/>
</dbReference>
<protein>
    <submittedName>
        <fullName evidence="2">Uncharacterized protein</fullName>
    </submittedName>
</protein>
<accession>A0ABW6NW84</accession>
<dbReference type="EMBL" id="JBIAMT010000001">
    <property type="protein sequence ID" value="MFF0495449.1"/>
    <property type="molecule type" value="Genomic_DNA"/>
</dbReference>
<comment type="caution">
    <text evidence="2">The sequence shown here is derived from an EMBL/GenBank/DDBJ whole genome shotgun (WGS) entry which is preliminary data.</text>
</comment>
<keyword evidence="1" id="KW-0175">Coiled coil</keyword>